<dbReference type="Proteomes" id="UP000319138">
    <property type="component" value="Unassembled WGS sequence"/>
</dbReference>
<dbReference type="InterPro" id="IPR006427">
    <property type="entry name" value="Portal_HK97"/>
</dbReference>
<dbReference type="Gene3D" id="3.30.1120.70">
    <property type="match status" value="1"/>
</dbReference>
<name>A0A556RSF6_9GAMM</name>
<evidence type="ECO:0000313" key="1">
    <source>
        <dbReference type="EMBL" id="TSJ91830.1"/>
    </source>
</evidence>
<sequence>MAKNFFQVLSDSFKLPRNEILGTGGNVIRPSDSEFWANFFGWQSASGQNVSVDKSLRLSAVWACVGLISDTVSTLPLNLYERLPDGGRRVASEHQLQDVLHSSPNYNNTPFEFWQIELAAMLLRGNAYAEIKRTANKVSSINFLLPQSIEPQIQDDGSLRYRYSNKNNTRIISENDMFHTRAFTLDGITGISPIQYGANVIGSAMSADAAANSTFKNGLMPTIAFSTDKIIKKEQREEFRTSVREISGAMNAGKSPILEYGLEAKQIGISPEDAQLLESRKFSIEEICRWFRVPPWMIGYTEKNTSWGSGLEQQMIAFVTFNLNPWITRIQQSINKRLLSPEDRSKYYAEFSLDGLLKGDSSARASFYSAMVNNGIYTRDEVRVKENLPKRGGNADVLTIQTAMAPIDALGKSKN</sequence>
<dbReference type="Gene3D" id="1.20.1270.210">
    <property type="match status" value="1"/>
</dbReference>
<proteinExistence type="predicted"/>
<dbReference type="NCBIfam" id="TIGR01537">
    <property type="entry name" value="portal_HK97"/>
    <property type="match status" value="1"/>
</dbReference>
<dbReference type="Pfam" id="PF04860">
    <property type="entry name" value="Phage_portal"/>
    <property type="match status" value="1"/>
</dbReference>
<organism evidence="1 2">
    <name type="scientific">Gilliamella apicola</name>
    <dbReference type="NCBI Taxonomy" id="1196095"/>
    <lineage>
        <taxon>Bacteria</taxon>
        <taxon>Pseudomonadati</taxon>
        <taxon>Pseudomonadota</taxon>
        <taxon>Gammaproteobacteria</taxon>
        <taxon>Orbales</taxon>
        <taxon>Orbaceae</taxon>
        <taxon>Gilliamella</taxon>
    </lineage>
</organism>
<dbReference type="EMBL" id="VMHL01000001">
    <property type="protein sequence ID" value="TSJ91830.1"/>
    <property type="molecule type" value="Genomic_DNA"/>
</dbReference>
<evidence type="ECO:0000313" key="2">
    <source>
        <dbReference type="Proteomes" id="UP000319138"/>
    </source>
</evidence>
<dbReference type="InterPro" id="IPR006944">
    <property type="entry name" value="Phage/GTA_portal"/>
</dbReference>
<gene>
    <name evidence="1" type="ORF">FPQ14_00755</name>
</gene>
<dbReference type="AlphaFoldDB" id="A0A556RSF6"/>
<dbReference type="Gene3D" id="3.40.140.120">
    <property type="match status" value="1"/>
</dbReference>
<comment type="caution">
    <text evidence="1">The sequence shown here is derived from an EMBL/GenBank/DDBJ whole genome shotgun (WGS) entry which is preliminary data.</text>
</comment>
<protein>
    <submittedName>
        <fullName evidence="1">Phage portal protein</fullName>
    </submittedName>
</protein>
<accession>A0A556RSF6</accession>
<reference evidence="1 2" key="1">
    <citation type="submission" date="2019-07" db="EMBL/GenBank/DDBJ databases">
        <title>Gilliamella genomes.</title>
        <authorList>
            <person name="Zheng H."/>
        </authorList>
    </citation>
    <scope>NUCLEOTIDE SEQUENCE [LARGE SCALE GENOMIC DNA]</scope>
    <source>
        <strain evidence="1 2">W8131</strain>
    </source>
</reference>